<proteinExistence type="predicted"/>
<dbReference type="Pfam" id="PF00701">
    <property type="entry name" value="DHDPS"/>
    <property type="match status" value="1"/>
</dbReference>
<name>A0A381VFJ7_9ZZZZ</name>
<dbReference type="Gene3D" id="3.20.20.70">
    <property type="entry name" value="Aldolase class I"/>
    <property type="match status" value="1"/>
</dbReference>
<dbReference type="PIRSF" id="PIRSF001365">
    <property type="entry name" value="DHDPS"/>
    <property type="match status" value="1"/>
</dbReference>
<dbReference type="InterPro" id="IPR002220">
    <property type="entry name" value="DapA-like"/>
</dbReference>
<protein>
    <recommendedName>
        <fullName evidence="3">Dihydrodipicolinate synthase family protein</fullName>
    </recommendedName>
</protein>
<dbReference type="SMART" id="SM01130">
    <property type="entry name" value="DHDPS"/>
    <property type="match status" value="1"/>
</dbReference>
<dbReference type="InterPro" id="IPR013785">
    <property type="entry name" value="Aldolase_TIM"/>
</dbReference>
<evidence type="ECO:0000256" key="1">
    <source>
        <dbReference type="ARBA" id="ARBA00023239"/>
    </source>
</evidence>
<dbReference type="PANTHER" id="PTHR12128">
    <property type="entry name" value="DIHYDRODIPICOLINATE SYNTHASE"/>
    <property type="match status" value="1"/>
</dbReference>
<organism evidence="2">
    <name type="scientific">marine metagenome</name>
    <dbReference type="NCBI Taxonomy" id="408172"/>
    <lineage>
        <taxon>unclassified sequences</taxon>
        <taxon>metagenomes</taxon>
        <taxon>ecological metagenomes</taxon>
    </lineage>
</organism>
<keyword evidence="1" id="KW-0456">Lyase</keyword>
<evidence type="ECO:0000313" key="2">
    <source>
        <dbReference type="EMBL" id="SVA38183.1"/>
    </source>
</evidence>
<dbReference type="SUPFAM" id="SSF51569">
    <property type="entry name" value="Aldolase"/>
    <property type="match status" value="1"/>
</dbReference>
<dbReference type="GO" id="GO:0008840">
    <property type="term" value="F:4-hydroxy-tetrahydrodipicolinate synthase activity"/>
    <property type="evidence" value="ECO:0007669"/>
    <property type="project" value="TreeGrafter"/>
</dbReference>
<accession>A0A381VFJ7</accession>
<gene>
    <name evidence="2" type="ORF">METZ01_LOCUS91037</name>
</gene>
<dbReference type="PANTHER" id="PTHR12128:SF66">
    <property type="entry name" value="4-HYDROXY-2-OXOGLUTARATE ALDOLASE, MITOCHONDRIAL"/>
    <property type="match status" value="1"/>
</dbReference>
<sequence>MPIPSSDPIIVAPTNMPFNADESLNLDALSLNVDKFCETALSGFVVGSYGGEEFHMGEPEKVIAIKTVVEAHAGRKFVIAGIDALSPTEAVRLSNLYAEAGADMIRVRIPPPAGRENAAPIQDYFEQVTSQSPIPVVIIHQPKTPMGVDVTPAEVHDITSFENVFAYIMSLNYRYECRLSSFVVNTVKFWTCNGTLLMPAGMIGAVGACLLFGNWGPHIARDIIQACLDGRYAEARELQERINHMDFLGMSWGVAVQKTGLNLLGYEGTVPRKPNLPLSDSQISEVKDALVEARILNLDGTPAPQI</sequence>
<evidence type="ECO:0008006" key="3">
    <source>
        <dbReference type="Google" id="ProtNLM"/>
    </source>
</evidence>
<dbReference type="AlphaFoldDB" id="A0A381VFJ7"/>
<dbReference type="CDD" id="cd00408">
    <property type="entry name" value="DHDPS-like"/>
    <property type="match status" value="1"/>
</dbReference>
<reference evidence="2" key="1">
    <citation type="submission" date="2018-05" db="EMBL/GenBank/DDBJ databases">
        <authorList>
            <person name="Lanie J.A."/>
            <person name="Ng W.-L."/>
            <person name="Kazmierczak K.M."/>
            <person name="Andrzejewski T.M."/>
            <person name="Davidsen T.M."/>
            <person name="Wayne K.J."/>
            <person name="Tettelin H."/>
            <person name="Glass J.I."/>
            <person name="Rusch D."/>
            <person name="Podicherti R."/>
            <person name="Tsui H.-C.T."/>
            <person name="Winkler M.E."/>
        </authorList>
    </citation>
    <scope>NUCLEOTIDE SEQUENCE</scope>
</reference>
<dbReference type="EMBL" id="UINC01008487">
    <property type="protein sequence ID" value="SVA38183.1"/>
    <property type="molecule type" value="Genomic_DNA"/>
</dbReference>